<evidence type="ECO:0000313" key="1">
    <source>
        <dbReference type="EMBL" id="UQX13547.1"/>
    </source>
</evidence>
<dbReference type="EMBL" id="CP097321">
    <property type="protein sequence ID" value="UQX13547.1"/>
    <property type="molecule type" value="Genomic_DNA"/>
</dbReference>
<protein>
    <submittedName>
        <fullName evidence="1">Uncharacterized protein</fullName>
    </submittedName>
</protein>
<accession>A0ABY4QSM8</accession>
<evidence type="ECO:0000313" key="2">
    <source>
        <dbReference type="Proteomes" id="UP001056610"/>
    </source>
</evidence>
<keyword evidence="1" id="KW-0614">Plasmid</keyword>
<organism evidence="1 2">
    <name type="scientific">Candidatus Mycobacterium methanotrophicum</name>
    <dbReference type="NCBI Taxonomy" id="2943498"/>
    <lineage>
        <taxon>Bacteria</taxon>
        <taxon>Bacillati</taxon>
        <taxon>Actinomycetota</taxon>
        <taxon>Actinomycetes</taxon>
        <taxon>Mycobacteriales</taxon>
        <taxon>Mycobacteriaceae</taxon>
        <taxon>Mycobacterium</taxon>
    </lineage>
</organism>
<proteinExistence type="predicted"/>
<reference evidence="1" key="1">
    <citation type="submission" date="2022-05" db="EMBL/GenBank/DDBJ databases">
        <title>A methanotrophic Mycobacterium dominates a cave microbial ecosystem.</title>
        <authorList>
            <person name="Van Spanning R.J.M."/>
            <person name="Guan Q."/>
            <person name="Melkonian C."/>
            <person name="Gallant J."/>
            <person name="Polerecky L."/>
            <person name="Flot J.-F."/>
            <person name="Brandt B.W."/>
            <person name="Braster M."/>
            <person name="Iturbe Espinoza P."/>
            <person name="Aerts J."/>
            <person name="Meima-Franke M."/>
            <person name="Piersma S.R."/>
            <person name="Bunduc C."/>
            <person name="Ummels R."/>
            <person name="Pain A."/>
            <person name="Fleming E.J."/>
            <person name="van der Wel N."/>
            <person name="Gherman V.D."/>
            <person name="Sarbu S.M."/>
            <person name="Bodelier P.L.E."/>
            <person name="Bitter W."/>
        </authorList>
    </citation>
    <scope>NUCLEOTIDE SEQUENCE</scope>
    <source>
        <strain evidence="1">Sulfur Cave</strain>
        <plasmid evidence="1">unnamed</plasmid>
    </source>
</reference>
<dbReference type="Proteomes" id="UP001056610">
    <property type="component" value="Plasmid unnamed"/>
</dbReference>
<dbReference type="RefSeq" id="WP_219068193.1">
    <property type="nucleotide sequence ID" value="NZ_CAJUXY010000032.1"/>
</dbReference>
<keyword evidence="2" id="KW-1185">Reference proteome</keyword>
<name>A0ABY4QSM8_9MYCO</name>
<sequence>MRVRLACSPENCAAARGDASGLALMFQGPQVAVHVLGQIMSEAPLDGAMPQLWCGDGPIGATQVLEQKSQQICVSQSLRRSEVFTLSPVITGR</sequence>
<gene>
    <name evidence="1" type="ORF">M5I08_25485</name>
</gene>
<geneLocation type="plasmid" evidence="1 2">
    <name>unnamed</name>
</geneLocation>